<dbReference type="PANTHER" id="PTHR47691:SF3">
    <property type="entry name" value="HTH-TYPE TRANSCRIPTIONAL REGULATOR RV0890C-RELATED"/>
    <property type="match status" value="1"/>
</dbReference>
<proteinExistence type="inferred from homology"/>
<feature type="DNA-binding region" description="OmpR/PhoB-type" evidence="3">
    <location>
        <begin position="1"/>
        <end position="66"/>
    </location>
</feature>
<dbReference type="InterPro" id="IPR036388">
    <property type="entry name" value="WH-like_DNA-bd_sf"/>
</dbReference>
<evidence type="ECO:0000259" key="4">
    <source>
        <dbReference type="PROSITE" id="PS51755"/>
    </source>
</evidence>
<evidence type="ECO:0000256" key="3">
    <source>
        <dbReference type="PROSITE-ProRule" id="PRU01091"/>
    </source>
</evidence>
<dbReference type="InterPro" id="IPR027417">
    <property type="entry name" value="P-loop_NTPase"/>
</dbReference>
<dbReference type="Gene3D" id="1.25.40.10">
    <property type="entry name" value="Tetratricopeptide repeat domain"/>
    <property type="match status" value="2"/>
</dbReference>
<organism evidence="5 6">
    <name type="scientific">Rugosimonospora africana</name>
    <dbReference type="NCBI Taxonomy" id="556532"/>
    <lineage>
        <taxon>Bacteria</taxon>
        <taxon>Bacillati</taxon>
        <taxon>Actinomycetota</taxon>
        <taxon>Actinomycetes</taxon>
        <taxon>Micromonosporales</taxon>
        <taxon>Micromonosporaceae</taxon>
        <taxon>Rugosimonospora</taxon>
    </lineage>
</organism>
<evidence type="ECO:0000313" key="6">
    <source>
        <dbReference type="Proteomes" id="UP000642748"/>
    </source>
</evidence>
<dbReference type="InterPro" id="IPR011990">
    <property type="entry name" value="TPR-like_helical_dom_sf"/>
</dbReference>
<dbReference type="GO" id="GO:0016887">
    <property type="term" value="F:ATP hydrolysis activity"/>
    <property type="evidence" value="ECO:0007669"/>
    <property type="project" value="InterPro"/>
</dbReference>
<dbReference type="CDD" id="cd15831">
    <property type="entry name" value="BTAD"/>
    <property type="match status" value="1"/>
</dbReference>
<dbReference type="SMART" id="SM01043">
    <property type="entry name" value="BTAD"/>
    <property type="match status" value="1"/>
</dbReference>
<sequence>MRALLVRLALEAGRVVTVGALVDAVWSDGGPADPGHALQALVSRLRGVLPKPASLRAAPGGYRLEVPAESVDMCQFEQLAREGRHALRSGDHGSAEECLRGALALWRADPFPGLDGAVVSAQAARLAELRLSVLEDQLEAELPVRGADLVADAEALAAANPLRERCHALLINALQADGRGAEALAAFERMRQRLADELGVDPGPELRRAHLAALRADSPRPGGNLKALLGGLIGREGEQQQIARRLASGRLVTLIGPGGVGKTRLAIAVAGQTPTPGGVWLVELAAAAKPADVVHAVVAALDLRETGVRHQAPAARLAEALGGRDVLLVLDNCEQVVDAVARLAHELLGRCPRLRILATSREPLGVTGELLVPVLPLDVDTAVQLFTERARAVRPGFLVDEGNAGQVAEVCRRLDGLPLAIELCAARLRTMPLSTVMERLNDRFALLGEGSRTSIPRHQTLSAVVAWSWDLLTGEERAAAQRLAVFRGGFTAEAARSLQVHPGPLVDKSLLQFDGSRYRMLETVREYVLGASHDGEAARDLHAAYFLELATRAAPGLRGQQQLSWLDQLNPERDNFNAALEHACAAGDADTATRLAAALGHFWAIHGEHLLAADRLLAALRVPGPSCADSRAAATGAYLFHAVLIADSARVKSAGDDLQVTDPLAAALLAIANGDNADALAALTPDPRDAWKRGMFGLVRSFVHFNEGDFAAAQRDLQHSGDGFRDAGDRWGLATALTYLAVASVCGGDVEDGGRAIAEAVSVAGELRSDGYQRVWSAVIRLGCGDLDRARTELLDLIDVVSGVSAAMAGLALADLARHAGDLEQAEHWLQRMSKRADPDDAMVQAMVCAGRGQLALDKGALEDARSCLCRAFVLGRDAPDMGMVAVSGVGLAALRLRRADPETAAELLGAVWCWGTLACSLDAARLARELRASLGERAYTRAYDRGRGLDRGGALALIEAQTRRR</sequence>
<dbReference type="InterPro" id="IPR001867">
    <property type="entry name" value="OmpR/PhoB-type_DNA-bd"/>
</dbReference>
<dbReference type="Gene3D" id="1.10.10.10">
    <property type="entry name" value="Winged helix-like DNA-binding domain superfamily/Winged helix DNA-binding domain"/>
    <property type="match status" value="1"/>
</dbReference>
<dbReference type="SUPFAM" id="SSF48452">
    <property type="entry name" value="TPR-like"/>
    <property type="match status" value="1"/>
</dbReference>
<reference evidence="5" key="1">
    <citation type="submission" date="2021-01" db="EMBL/GenBank/DDBJ databases">
        <title>Whole genome shotgun sequence of Rugosimonospora africana NBRC 104875.</title>
        <authorList>
            <person name="Komaki H."/>
            <person name="Tamura T."/>
        </authorList>
    </citation>
    <scope>NUCLEOTIDE SEQUENCE</scope>
    <source>
        <strain evidence="5">NBRC 104875</strain>
    </source>
</reference>
<dbReference type="PROSITE" id="PS51755">
    <property type="entry name" value="OMPR_PHOB"/>
    <property type="match status" value="1"/>
</dbReference>
<dbReference type="InterPro" id="IPR049945">
    <property type="entry name" value="AAA_22"/>
</dbReference>
<dbReference type="Pfam" id="PF03704">
    <property type="entry name" value="BTAD"/>
    <property type="match status" value="1"/>
</dbReference>
<comment type="similarity">
    <text evidence="1">Belongs to the AfsR/DnrI/RedD regulatory family.</text>
</comment>
<dbReference type="PRINTS" id="PR00364">
    <property type="entry name" value="DISEASERSIST"/>
</dbReference>
<dbReference type="AlphaFoldDB" id="A0A8J3VVJ7"/>
<protein>
    <submittedName>
        <fullName evidence="5">SARP family transcriptional regulator</fullName>
    </submittedName>
</protein>
<dbReference type="GO" id="GO:0006355">
    <property type="term" value="P:regulation of DNA-templated transcription"/>
    <property type="evidence" value="ECO:0007669"/>
    <property type="project" value="InterPro"/>
</dbReference>
<feature type="domain" description="OmpR/PhoB-type" evidence="4">
    <location>
        <begin position="1"/>
        <end position="66"/>
    </location>
</feature>
<evidence type="ECO:0000256" key="2">
    <source>
        <dbReference type="ARBA" id="ARBA00023125"/>
    </source>
</evidence>
<dbReference type="Gene3D" id="3.40.50.300">
    <property type="entry name" value="P-loop containing nucleotide triphosphate hydrolases"/>
    <property type="match status" value="1"/>
</dbReference>
<dbReference type="GO" id="GO:0003677">
    <property type="term" value="F:DNA binding"/>
    <property type="evidence" value="ECO:0007669"/>
    <property type="project" value="UniProtKB-UniRule"/>
</dbReference>
<dbReference type="PANTHER" id="PTHR47691">
    <property type="entry name" value="REGULATOR-RELATED"/>
    <property type="match status" value="1"/>
</dbReference>
<accession>A0A8J3VVJ7</accession>
<gene>
    <name evidence="5" type="ORF">Raf01_80280</name>
</gene>
<evidence type="ECO:0000313" key="5">
    <source>
        <dbReference type="EMBL" id="GIH19856.1"/>
    </source>
</evidence>
<evidence type="ECO:0000256" key="1">
    <source>
        <dbReference type="ARBA" id="ARBA00005820"/>
    </source>
</evidence>
<dbReference type="GO" id="GO:0000160">
    <property type="term" value="P:phosphorelay signal transduction system"/>
    <property type="evidence" value="ECO:0007669"/>
    <property type="project" value="InterPro"/>
</dbReference>
<dbReference type="InterPro" id="IPR005158">
    <property type="entry name" value="BTAD"/>
</dbReference>
<keyword evidence="2 3" id="KW-0238">DNA-binding</keyword>
<dbReference type="EMBL" id="BONZ01000086">
    <property type="protein sequence ID" value="GIH19856.1"/>
    <property type="molecule type" value="Genomic_DNA"/>
</dbReference>
<dbReference type="SUPFAM" id="SSF52540">
    <property type="entry name" value="P-loop containing nucleoside triphosphate hydrolases"/>
    <property type="match status" value="1"/>
</dbReference>
<dbReference type="Proteomes" id="UP000642748">
    <property type="component" value="Unassembled WGS sequence"/>
</dbReference>
<name>A0A8J3VVJ7_9ACTN</name>
<dbReference type="InterPro" id="IPR016032">
    <property type="entry name" value="Sig_transdc_resp-reg_C-effctor"/>
</dbReference>
<comment type="caution">
    <text evidence="5">The sequence shown here is derived from an EMBL/GenBank/DDBJ whole genome shotgun (WGS) entry which is preliminary data.</text>
</comment>
<dbReference type="SUPFAM" id="SSF46894">
    <property type="entry name" value="C-terminal effector domain of the bipartite response regulators"/>
    <property type="match status" value="1"/>
</dbReference>
<keyword evidence="6" id="KW-1185">Reference proteome</keyword>
<dbReference type="Pfam" id="PF13401">
    <property type="entry name" value="AAA_22"/>
    <property type="match status" value="1"/>
</dbReference>